<dbReference type="InterPro" id="IPR019066">
    <property type="entry name" value="Restrct_endonuc_II_SacI"/>
</dbReference>
<dbReference type="GO" id="GO:0004519">
    <property type="term" value="F:endonuclease activity"/>
    <property type="evidence" value="ECO:0007669"/>
    <property type="project" value="UniProtKB-KW"/>
</dbReference>
<dbReference type="EMBL" id="CP036268">
    <property type="protein sequence ID" value="QDT35787.1"/>
    <property type="molecule type" value="Genomic_DNA"/>
</dbReference>
<evidence type="ECO:0000313" key="2">
    <source>
        <dbReference type="Proteomes" id="UP000317318"/>
    </source>
</evidence>
<dbReference type="OrthoDB" id="7059673at2"/>
<dbReference type="KEGG" id="svp:Pan189_01400"/>
<reference evidence="1 2" key="1">
    <citation type="submission" date="2019-02" db="EMBL/GenBank/DDBJ databases">
        <title>Deep-cultivation of Planctomycetes and their phenomic and genomic characterization uncovers novel biology.</title>
        <authorList>
            <person name="Wiegand S."/>
            <person name="Jogler M."/>
            <person name="Boedeker C."/>
            <person name="Pinto D."/>
            <person name="Vollmers J."/>
            <person name="Rivas-Marin E."/>
            <person name="Kohn T."/>
            <person name="Peeters S.H."/>
            <person name="Heuer A."/>
            <person name="Rast P."/>
            <person name="Oberbeckmann S."/>
            <person name="Bunk B."/>
            <person name="Jeske O."/>
            <person name="Meyerdierks A."/>
            <person name="Storesund J.E."/>
            <person name="Kallscheuer N."/>
            <person name="Luecker S."/>
            <person name="Lage O.M."/>
            <person name="Pohl T."/>
            <person name="Merkel B.J."/>
            <person name="Hornburger P."/>
            <person name="Mueller R.-W."/>
            <person name="Bruemmer F."/>
            <person name="Labrenz M."/>
            <person name="Spormann A.M."/>
            <person name="Op den Camp H."/>
            <person name="Overmann J."/>
            <person name="Amann R."/>
            <person name="Jetten M.S.M."/>
            <person name="Mascher T."/>
            <person name="Medema M.H."/>
            <person name="Devos D.P."/>
            <person name="Kaster A.-K."/>
            <person name="Ovreas L."/>
            <person name="Rohde M."/>
            <person name="Galperin M.Y."/>
            <person name="Jogler C."/>
        </authorList>
    </citation>
    <scope>NUCLEOTIDE SEQUENCE [LARGE SCALE GENOMIC DNA]</scope>
    <source>
        <strain evidence="1 2">Pan189</strain>
    </source>
</reference>
<accession>A0A517QW32</accession>
<dbReference type="Proteomes" id="UP000317318">
    <property type="component" value="Chromosome"/>
</dbReference>
<protein>
    <submittedName>
        <fullName evidence="1">SacI restriction endonuclease</fullName>
    </submittedName>
</protein>
<keyword evidence="1" id="KW-0540">Nuclease</keyword>
<dbReference type="Pfam" id="PF09566">
    <property type="entry name" value="RE_SacI"/>
    <property type="match status" value="1"/>
</dbReference>
<proteinExistence type="predicted"/>
<keyword evidence="2" id="KW-1185">Reference proteome</keyword>
<gene>
    <name evidence="1" type="ORF">Pan189_01400</name>
</gene>
<dbReference type="RefSeq" id="WP_145362055.1">
    <property type="nucleotide sequence ID" value="NZ_CP036268.1"/>
</dbReference>
<dbReference type="AlphaFoldDB" id="A0A517QW32"/>
<sequence length="359" mass="39895">MSEDADPSEIFTRHWQRTLEGNSDDVDTLPVDIKDAIDRSINSRTKSYRYVLPTQLLAKLAFPNIDCRWVQKGTTPETGFDARSFCSRNIVPFDRDHESVLGGSGDPYVNNPLRIPVISVETATNQKNRSGFNDLISVLGFVEENPGSASAVFDRVLQAIHKRLATTSILYPVPDRISVGACQTAISEFISVKTGGRRLQIVSTALFDTYRDHFGFCAEVKTGKVNQADAAKGNSGDIECLDERGEVKLAIEVKDRMLTLIDVQSSVETARRRKVTELLFLARGEILDEDVESVETIISRQFTAGHNVYRLEFDSFLNHSLILFGESGRSSFVTAVGNRLDELGELADRQAWSSILLNV</sequence>
<evidence type="ECO:0000313" key="1">
    <source>
        <dbReference type="EMBL" id="QDT35787.1"/>
    </source>
</evidence>
<name>A0A517QW32_9PLAN</name>
<keyword evidence="1" id="KW-0255">Endonuclease</keyword>
<organism evidence="1 2">
    <name type="scientific">Stratiformator vulcanicus</name>
    <dbReference type="NCBI Taxonomy" id="2527980"/>
    <lineage>
        <taxon>Bacteria</taxon>
        <taxon>Pseudomonadati</taxon>
        <taxon>Planctomycetota</taxon>
        <taxon>Planctomycetia</taxon>
        <taxon>Planctomycetales</taxon>
        <taxon>Planctomycetaceae</taxon>
        <taxon>Stratiformator</taxon>
    </lineage>
</organism>
<keyword evidence="1" id="KW-0378">Hydrolase</keyword>